<proteinExistence type="predicted"/>
<reference evidence="1" key="2">
    <citation type="journal article" date="2015" name="Fish Shellfish Immunol.">
        <title>Early steps in the European eel (Anguilla anguilla)-Vibrio vulnificus interaction in the gills: Role of the RtxA13 toxin.</title>
        <authorList>
            <person name="Callol A."/>
            <person name="Pajuelo D."/>
            <person name="Ebbesson L."/>
            <person name="Teles M."/>
            <person name="MacKenzie S."/>
            <person name="Amaro C."/>
        </authorList>
    </citation>
    <scope>NUCLEOTIDE SEQUENCE</scope>
</reference>
<reference evidence="1" key="1">
    <citation type="submission" date="2014-11" db="EMBL/GenBank/DDBJ databases">
        <authorList>
            <person name="Amaro Gonzalez C."/>
        </authorList>
    </citation>
    <scope>NUCLEOTIDE SEQUENCE</scope>
</reference>
<dbReference type="EMBL" id="GBXM01044042">
    <property type="protein sequence ID" value="JAH64535.1"/>
    <property type="molecule type" value="Transcribed_RNA"/>
</dbReference>
<accession>A0A0E9UH31</accession>
<protein>
    <submittedName>
        <fullName evidence="1">Uncharacterized protein</fullName>
    </submittedName>
</protein>
<name>A0A0E9UH31_ANGAN</name>
<evidence type="ECO:0000313" key="1">
    <source>
        <dbReference type="EMBL" id="JAH64535.1"/>
    </source>
</evidence>
<dbReference type="AlphaFoldDB" id="A0A0E9UH31"/>
<organism evidence="1">
    <name type="scientific">Anguilla anguilla</name>
    <name type="common">European freshwater eel</name>
    <name type="synonym">Muraena anguilla</name>
    <dbReference type="NCBI Taxonomy" id="7936"/>
    <lineage>
        <taxon>Eukaryota</taxon>
        <taxon>Metazoa</taxon>
        <taxon>Chordata</taxon>
        <taxon>Craniata</taxon>
        <taxon>Vertebrata</taxon>
        <taxon>Euteleostomi</taxon>
        <taxon>Actinopterygii</taxon>
        <taxon>Neopterygii</taxon>
        <taxon>Teleostei</taxon>
        <taxon>Anguilliformes</taxon>
        <taxon>Anguillidae</taxon>
        <taxon>Anguilla</taxon>
    </lineage>
</organism>
<sequence>MSTIKGATSARGLSLLMTSYLRARILPVSSLCELAAGVGKGKLSHAS</sequence>